<sequence length="227" mass="26204">MSTQGKSDKIISIKTKQLQFPEFTILGDFRAEVSFDQDKISEVKVFSSNNNVYTETGKTILSYNANGNLEREIRNHYGSESSKADTFLYENKSPLKQRSTKGPYTTEVEQDQNGRIVKRTDFANSSADHVLNYYSVSRDQKGNEEAALLGEVIGEDAEVKKIKFEYTEFDQKGNWIKRKRLTESIVLSDIEFNDFYFGRKDIPQLHFPITFGEEPTETIEEREVIYE</sequence>
<proteinExistence type="predicted"/>
<accession>A0A098LP25</accession>
<comment type="caution">
    <text evidence="1">The sequence shown here is derived from an EMBL/GenBank/DDBJ whole genome shotgun (WGS) entry which is preliminary data.</text>
</comment>
<dbReference type="STRING" id="153721.MYP_5034"/>
<dbReference type="Proteomes" id="UP000030185">
    <property type="component" value="Unassembled WGS sequence"/>
</dbReference>
<dbReference type="Gene3D" id="2.180.10.10">
    <property type="entry name" value="RHS repeat-associated core"/>
    <property type="match status" value="1"/>
</dbReference>
<dbReference type="AlphaFoldDB" id="A0A098LP25"/>
<organism evidence="1 2">
    <name type="scientific">Sporocytophaga myxococcoides</name>
    <dbReference type="NCBI Taxonomy" id="153721"/>
    <lineage>
        <taxon>Bacteria</taxon>
        <taxon>Pseudomonadati</taxon>
        <taxon>Bacteroidota</taxon>
        <taxon>Cytophagia</taxon>
        <taxon>Cytophagales</taxon>
        <taxon>Cytophagaceae</taxon>
        <taxon>Sporocytophaga</taxon>
    </lineage>
</organism>
<name>A0A098LP25_9BACT</name>
<evidence type="ECO:0000313" key="1">
    <source>
        <dbReference type="EMBL" id="GAL87803.1"/>
    </source>
</evidence>
<keyword evidence="2" id="KW-1185">Reference proteome</keyword>
<protein>
    <submittedName>
        <fullName evidence="1">Uncharacterized protein</fullName>
    </submittedName>
</protein>
<gene>
    <name evidence="1" type="ORF">MYP_5034</name>
</gene>
<evidence type="ECO:0000313" key="2">
    <source>
        <dbReference type="Proteomes" id="UP000030185"/>
    </source>
</evidence>
<dbReference type="EMBL" id="BBLT01000022">
    <property type="protein sequence ID" value="GAL87803.1"/>
    <property type="molecule type" value="Genomic_DNA"/>
</dbReference>
<reference evidence="1 2" key="1">
    <citation type="submission" date="2014-09" db="EMBL/GenBank/DDBJ databases">
        <title>Sporocytophaga myxococcoides PG-01 genome sequencing.</title>
        <authorList>
            <person name="Liu L."/>
            <person name="Gao P.J."/>
            <person name="Chen G.J."/>
            <person name="Wang L.S."/>
        </authorList>
    </citation>
    <scope>NUCLEOTIDE SEQUENCE [LARGE SCALE GENOMIC DNA]</scope>
    <source>
        <strain evidence="1 2">PG-01</strain>
    </source>
</reference>